<gene>
    <name evidence="3" type="ORF">EJV47_16170</name>
</gene>
<evidence type="ECO:0000313" key="4">
    <source>
        <dbReference type="Proteomes" id="UP000282184"/>
    </source>
</evidence>
<feature type="domain" description="Peptidase S74" evidence="2">
    <location>
        <begin position="509"/>
        <end position="600"/>
    </location>
</feature>
<comment type="caution">
    <text evidence="3">The sequence shown here is derived from an EMBL/GenBank/DDBJ whole genome shotgun (WGS) entry which is preliminary data.</text>
</comment>
<dbReference type="OrthoDB" id="1001730at2"/>
<dbReference type="Pfam" id="PF13884">
    <property type="entry name" value="Peptidase_S74"/>
    <property type="match status" value="1"/>
</dbReference>
<proteinExistence type="predicted"/>
<dbReference type="Proteomes" id="UP000282184">
    <property type="component" value="Unassembled WGS sequence"/>
</dbReference>
<evidence type="ECO:0000256" key="1">
    <source>
        <dbReference type="SAM" id="Coils"/>
    </source>
</evidence>
<dbReference type="GO" id="GO:0043565">
    <property type="term" value="F:sequence-specific DNA binding"/>
    <property type="evidence" value="ECO:0007669"/>
    <property type="project" value="TreeGrafter"/>
</dbReference>
<keyword evidence="4" id="KW-1185">Reference proteome</keyword>
<keyword evidence="1" id="KW-0175">Coiled coil</keyword>
<dbReference type="InterPro" id="IPR030392">
    <property type="entry name" value="S74_ICA"/>
</dbReference>
<reference evidence="3 4" key="1">
    <citation type="submission" date="2018-12" db="EMBL/GenBank/DDBJ databases">
        <title>Hymenobacter gummosus sp. nov., isolated from a spring.</title>
        <authorList>
            <person name="Nie L."/>
        </authorList>
    </citation>
    <scope>NUCLEOTIDE SEQUENCE [LARGE SCALE GENOMIC DNA]</scope>
    <source>
        <strain evidence="3 4">KCTC 52166</strain>
    </source>
</reference>
<feature type="coiled-coil region" evidence="1">
    <location>
        <begin position="586"/>
        <end position="613"/>
    </location>
</feature>
<dbReference type="EMBL" id="RXOF01000009">
    <property type="protein sequence ID" value="RTQ48506.1"/>
    <property type="molecule type" value="Genomic_DNA"/>
</dbReference>
<dbReference type="PANTHER" id="PTHR13029:SF18">
    <property type="entry name" value="MYELIN REGULATORY FACTOR HOMOLOG 1"/>
    <property type="match status" value="1"/>
</dbReference>
<dbReference type="PANTHER" id="PTHR13029">
    <property type="match status" value="1"/>
</dbReference>
<dbReference type="InterPro" id="IPR051577">
    <property type="entry name" value="MRF-like"/>
</dbReference>
<dbReference type="GO" id="GO:0016540">
    <property type="term" value="P:protein autoprocessing"/>
    <property type="evidence" value="ECO:0007669"/>
    <property type="project" value="TreeGrafter"/>
</dbReference>
<dbReference type="GO" id="GO:0045893">
    <property type="term" value="P:positive regulation of DNA-templated transcription"/>
    <property type="evidence" value="ECO:0007669"/>
    <property type="project" value="TreeGrafter"/>
</dbReference>
<evidence type="ECO:0000313" key="3">
    <source>
        <dbReference type="EMBL" id="RTQ48506.1"/>
    </source>
</evidence>
<dbReference type="AlphaFoldDB" id="A0A431U0T4"/>
<dbReference type="GO" id="GO:0003700">
    <property type="term" value="F:DNA-binding transcription factor activity"/>
    <property type="evidence" value="ECO:0007669"/>
    <property type="project" value="TreeGrafter"/>
</dbReference>
<name>A0A431U0T4_9BACT</name>
<accession>A0A431U0T4</accession>
<evidence type="ECO:0000259" key="2">
    <source>
        <dbReference type="PROSITE" id="PS51688"/>
    </source>
</evidence>
<sequence>MPRPAPTSDALLPPHRASLTYILAGGSRSRVLLMLLPALRMKHFSSPALLSLLVGLLAASGARAQATQNYGFNDHEILLRAPSDGHHGLGWYGLASSSKNWLGQNIDGPVLYGYTGGVLGINRGGARASVLTWNYNGNVGIGLNDPLYRLHVAGAGYFTGALTTTGALGVGGNATIAGTLSSTGTLSGSTLGVGTAAPALLLHLLRDDTPAIRMEQTNTGGFTAQTWDIGANEANFFVRDLTGGFRLPFRIRPGAPTSSVDISATGNVGIGTNSPQAKLDVQGNVKILGANTLEFGAGVANKQAAAGTIGYGNLTADALNIVGAGTTNNDRKIELHAGGGVTVQGGASASGLTLRVANGNTPGLRLDQLGAGGWGTQVWDLAGNEANFFVRDVTNGSRLPFRIRPGAPTSSLDISAAGNVGVGLAAPQAKLHVDGSVKINAANTLEFGAGLTGKQTDAGTIGYGNLTADALNIVGAGTSTADRKVAIYSEGGLTVTGNLTLNGVVASSSDARLKTAVRPLAGALAGVQALRGRRYRFKPGQGPQGEQLGFLAQELEQVYPELVSTGPDGLKAVNYAQLTPVLVEALKEQQRQIEQLRAEVAAGQAQLRQQQAQASAGTVALEQRLRALENLLGARAGGK</sequence>
<dbReference type="PROSITE" id="PS51688">
    <property type="entry name" value="ICA"/>
    <property type="match status" value="1"/>
</dbReference>
<protein>
    <submittedName>
        <fullName evidence="3">Tail fiber domain-containing protein</fullName>
    </submittedName>
</protein>
<organism evidence="3 4">
    <name type="scientific">Hymenobacter gummosus</name>
    <dbReference type="NCBI Taxonomy" id="1776032"/>
    <lineage>
        <taxon>Bacteria</taxon>
        <taxon>Pseudomonadati</taxon>
        <taxon>Bacteroidota</taxon>
        <taxon>Cytophagia</taxon>
        <taxon>Cytophagales</taxon>
        <taxon>Hymenobacteraceae</taxon>
        <taxon>Hymenobacter</taxon>
    </lineage>
</organism>